<accession>A0A512J5H7</accession>
<sequence>MAHTSIRFDCGASRIRESQYEEHTAAITQLCSFGSETELKLMSGGLEVTANIPITVGEEVR</sequence>
<proteinExistence type="predicted"/>
<dbReference type="Proteomes" id="UP001156856">
    <property type="component" value="Unassembled WGS sequence"/>
</dbReference>
<gene>
    <name evidence="2" type="ORF">GCM10007888_47340</name>
    <name evidence="1" type="ORF">MOX02_32690</name>
</gene>
<evidence type="ECO:0000313" key="4">
    <source>
        <dbReference type="Proteomes" id="UP001156856"/>
    </source>
</evidence>
<reference evidence="2" key="1">
    <citation type="journal article" date="2014" name="Int. J. Syst. Evol. Microbiol.">
        <title>Complete genome of a new Firmicutes species belonging to the dominant human colonic microbiota ('Ruminococcus bicirculans') reveals two chromosomes and a selective capacity to utilize plant glucans.</title>
        <authorList>
            <consortium name="NISC Comparative Sequencing Program"/>
            <person name="Wegmann U."/>
            <person name="Louis P."/>
            <person name="Goesmann A."/>
            <person name="Henrissat B."/>
            <person name="Duncan S.H."/>
            <person name="Flint H.J."/>
        </authorList>
    </citation>
    <scope>NUCLEOTIDE SEQUENCE</scope>
    <source>
        <strain evidence="2">NBRC 107715</strain>
    </source>
</reference>
<organism evidence="1 3">
    <name type="scientific">Methylobacterium oxalidis</name>
    <dbReference type="NCBI Taxonomy" id="944322"/>
    <lineage>
        <taxon>Bacteria</taxon>
        <taxon>Pseudomonadati</taxon>
        <taxon>Pseudomonadota</taxon>
        <taxon>Alphaproteobacteria</taxon>
        <taxon>Hyphomicrobiales</taxon>
        <taxon>Methylobacteriaceae</taxon>
        <taxon>Methylobacterium</taxon>
    </lineage>
</organism>
<dbReference type="EMBL" id="BJZU01000064">
    <property type="protein sequence ID" value="GEP05231.1"/>
    <property type="molecule type" value="Genomic_DNA"/>
</dbReference>
<reference evidence="1 3" key="3">
    <citation type="submission" date="2019-07" db="EMBL/GenBank/DDBJ databases">
        <title>Whole genome shotgun sequence of Methylobacterium oxalidis NBRC 107715.</title>
        <authorList>
            <person name="Hosoyama A."/>
            <person name="Uohara A."/>
            <person name="Ohji S."/>
            <person name="Ichikawa N."/>
        </authorList>
    </citation>
    <scope>NUCLEOTIDE SEQUENCE [LARGE SCALE GENOMIC DNA]</scope>
    <source>
        <strain evidence="1 3">NBRC 107715</strain>
    </source>
</reference>
<evidence type="ECO:0000313" key="1">
    <source>
        <dbReference type="EMBL" id="GEP05231.1"/>
    </source>
</evidence>
<evidence type="ECO:0000313" key="2">
    <source>
        <dbReference type="EMBL" id="GLS66351.1"/>
    </source>
</evidence>
<keyword evidence="4" id="KW-1185">Reference proteome</keyword>
<name>A0A512J5H7_9HYPH</name>
<dbReference type="EMBL" id="BSPK01000105">
    <property type="protein sequence ID" value="GLS66351.1"/>
    <property type="molecule type" value="Genomic_DNA"/>
</dbReference>
<comment type="caution">
    <text evidence="1">The sequence shown here is derived from an EMBL/GenBank/DDBJ whole genome shotgun (WGS) entry which is preliminary data.</text>
</comment>
<protein>
    <submittedName>
        <fullName evidence="1">Uncharacterized protein</fullName>
    </submittedName>
</protein>
<evidence type="ECO:0000313" key="3">
    <source>
        <dbReference type="Proteomes" id="UP000321960"/>
    </source>
</evidence>
<reference evidence="4" key="2">
    <citation type="journal article" date="2019" name="Int. J. Syst. Evol. Microbiol.">
        <title>The Global Catalogue of Microorganisms (GCM) 10K type strain sequencing project: providing services to taxonomists for standard genome sequencing and annotation.</title>
        <authorList>
            <consortium name="The Broad Institute Genomics Platform"/>
            <consortium name="The Broad Institute Genome Sequencing Center for Infectious Disease"/>
            <person name="Wu L."/>
            <person name="Ma J."/>
        </authorList>
    </citation>
    <scope>NUCLEOTIDE SEQUENCE [LARGE SCALE GENOMIC DNA]</scope>
    <source>
        <strain evidence="4">NBRC 107715</strain>
    </source>
</reference>
<reference evidence="2" key="4">
    <citation type="submission" date="2023-01" db="EMBL/GenBank/DDBJ databases">
        <title>Draft genome sequence of Methylobacterium oxalidis strain NBRC 107715.</title>
        <authorList>
            <person name="Sun Q."/>
            <person name="Mori K."/>
        </authorList>
    </citation>
    <scope>NUCLEOTIDE SEQUENCE</scope>
    <source>
        <strain evidence="2">NBRC 107715</strain>
    </source>
</reference>
<dbReference type="Proteomes" id="UP000321960">
    <property type="component" value="Unassembled WGS sequence"/>
</dbReference>
<dbReference type="AlphaFoldDB" id="A0A512J5H7"/>